<dbReference type="InterPro" id="IPR017946">
    <property type="entry name" value="PLC-like_Pdiesterase_TIM-brl"/>
</dbReference>
<feature type="domain" description="GP-PDE" evidence="1">
    <location>
        <begin position="4"/>
        <end position="248"/>
    </location>
</feature>
<dbReference type="EMBL" id="JAVBVO010000003">
    <property type="protein sequence ID" value="MDZ5759139.1"/>
    <property type="molecule type" value="Genomic_DNA"/>
</dbReference>
<dbReference type="PANTHER" id="PTHR46211">
    <property type="entry name" value="GLYCEROPHOSPHORYL DIESTER PHOSPHODIESTERASE"/>
    <property type="match status" value="1"/>
</dbReference>
<dbReference type="GO" id="GO:0006629">
    <property type="term" value="P:lipid metabolic process"/>
    <property type="evidence" value="ECO:0007669"/>
    <property type="project" value="InterPro"/>
</dbReference>
<dbReference type="SUPFAM" id="SSF51695">
    <property type="entry name" value="PLC-like phosphodiesterases"/>
    <property type="match status" value="1"/>
</dbReference>
<dbReference type="AlphaFoldDB" id="A0AAW9JWZ2"/>
<reference evidence="2" key="1">
    <citation type="submission" date="2023-08" db="EMBL/GenBank/DDBJ databases">
        <title>Genomic characterization of piscicolin 126 produced by Carnobacterium maltaromaticum CM22 strain isolated from salmon (Salmo salar).</title>
        <authorList>
            <person name="Gonzalez-Gragera E."/>
            <person name="Garcia-Lopez J.D."/>
            <person name="Teso-Perez C."/>
            <person name="Gimenez-Hernandez I."/>
            <person name="Peralta-Sanchez J.M."/>
            <person name="Valdivia E."/>
            <person name="Montalban-Lopez M."/>
            <person name="Martin-Platero A.M."/>
            <person name="Banos A."/>
            <person name="Martinez-Bueno M."/>
        </authorList>
    </citation>
    <scope>NUCLEOTIDE SEQUENCE</scope>
    <source>
        <strain evidence="2">CM22</strain>
    </source>
</reference>
<dbReference type="Gene3D" id="3.20.20.190">
    <property type="entry name" value="Phosphatidylinositol (PI) phosphodiesterase"/>
    <property type="match status" value="1"/>
</dbReference>
<evidence type="ECO:0000313" key="2">
    <source>
        <dbReference type="EMBL" id="MDZ5759139.1"/>
    </source>
</evidence>
<dbReference type="PROSITE" id="PS51704">
    <property type="entry name" value="GP_PDE"/>
    <property type="match status" value="1"/>
</dbReference>
<protein>
    <submittedName>
        <fullName evidence="2">Glycerophosphodiester phosphodiesterase</fullName>
    </submittedName>
</protein>
<dbReference type="Proteomes" id="UP001290462">
    <property type="component" value="Unassembled WGS sequence"/>
</dbReference>
<accession>A0AAW9JWZ2</accession>
<gene>
    <name evidence="2" type="ORF">RAK27_10760</name>
</gene>
<dbReference type="RefSeq" id="WP_015077544.1">
    <property type="nucleotide sequence ID" value="NZ_CBCPHU010000001.1"/>
</dbReference>
<proteinExistence type="predicted"/>
<organism evidence="2 3">
    <name type="scientific">Carnobacterium maltaromaticum</name>
    <name type="common">Carnobacterium piscicola</name>
    <dbReference type="NCBI Taxonomy" id="2751"/>
    <lineage>
        <taxon>Bacteria</taxon>
        <taxon>Bacillati</taxon>
        <taxon>Bacillota</taxon>
        <taxon>Bacilli</taxon>
        <taxon>Lactobacillales</taxon>
        <taxon>Carnobacteriaceae</taxon>
        <taxon>Carnobacterium</taxon>
    </lineage>
</organism>
<dbReference type="GO" id="GO:0008081">
    <property type="term" value="F:phosphoric diester hydrolase activity"/>
    <property type="evidence" value="ECO:0007669"/>
    <property type="project" value="InterPro"/>
</dbReference>
<comment type="caution">
    <text evidence="2">The sequence shown here is derived from an EMBL/GenBank/DDBJ whole genome shotgun (WGS) entry which is preliminary data.</text>
</comment>
<sequence>MSKTKIYAHRGASGEYPENTLLSFRKAIEAGVDGIECDIHLTKDEELVVIHDEEVKRTFKGEGFVNDYTLDELRALTLAERYQQFPLYDRSWELEKIPTLEEVLKLLQGTEIELNIELKTTMFPYFGLAEKAVKLVKKYQYEEQVVYSSFHYPSLAAIKEVDTSAKIAWLVAHPVPRIWEYIPVLSLDGLHLSKEIGLGSDYAQLKGACQNLPIRLWTINSSQDMKASIGQDSTALMTDFPRKALEIRALFS</sequence>
<evidence type="ECO:0000313" key="3">
    <source>
        <dbReference type="Proteomes" id="UP001290462"/>
    </source>
</evidence>
<name>A0AAW9JWZ2_CARML</name>
<dbReference type="CDD" id="cd08563">
    <property type="entry name" value="GDPD_TtGDE_like"/>
    <property type="match status" value="1"/>
</dbReference>
<dbReference type="Pfam" id="PF03009">
    <property type="entry name" value="GDPD"/>
    <property type="match status" value="1"/>
</dbReference>
<evidence type="ECO:0000259" key="1">
    <source>
        <dbReference type="PROSITE" id="PS51704"/>
    </source>
</evidence>
<dbReference type="InterPro" id="IPR030395">
    <property type="entry name" value="GP_PDE_dom"/>
</dbReference>
<dbReference type="PANTHER" id="PTHR46211:SF1">
    <property type="entry name" value="GLYCEROPHOSPHODIESTER PHOSPHODIESTERASE, CYTOPLASMIC"/>
    <property type="match status" value="1"/>
</dbReference>